<dbReference type="PROSITE" id="PS51257">
    <property type="entry name" value="PROKAR_LIPOPROTEIN"/>
    <property type="match status" value="1"/>
</dbReference>
<dbReference type="RefSeq" id="WP_248938263.1">
    <property type="nucleotide sequence ID" value="NZ_JAKIKS010000001.1"/>
</dbReference>
<reference evidence="2 3" key="1">
    <citation type="submission" date="2022-01" db="EMBL/GenBank/DDBJ databases">
        <title>Whole genome-based taxonomy of the Shewanellaceae.</title>
        <authorList>
            <person name="Martin-Rodriguez A.J."/>
        </authorList>
    </citation>
    <scope>NUCLEOTIDE SEQUENCE [LARGE SCALE GENOMIC DNA]</scope>
    <source>
        <strain evidence="2 3">DSM 17177</strain>
    </source>
</reference>
<feature type="chain" id="PRO_5046231112" description="Lipoprotein" evidence="1">
    <location>
        <begin position="24"/>
        <end position="159"/>
    </location>
</feature>
<protein>
    <recommendedName>
        <fullName evidence="4">Lipoprotein</fullName>
    </recommendedName>
</protein>
<comment type="caution">
    <text evidence="2">The sequence shown here is derived from an EMBL/GenBank/DDBJ whole genome shotgun (WGS) entry which is preliminary data.</text>
</comment>
<organism evidence="2 3">
    <name type="scientific">Shewanella surugensis</name>
    <dbReference type="NCBI Taxonomy" id="212020"/>
    <lineage>
        <taxon>Bacteria</taxon>
        <taxon>Pseudomonadati</taxon>
        <taxon>Pseudomonadota</taxon>
        <taxon>Gammaproteobacteria</taxon>
        <taxon>Alteromonadales</taxon>
        <taxon>Shewanellaceae</taxon>
        <taxon>Shewanella</taxon>
    </lineage>
</organism>
<accession>A0ABT0L5L8</accession>
<gene>
    <name evidence="2" type="ORF">L2764_00425</name>
</gene>
<dbReference type="Proteomes" id="UP001203423">
    <property type="component" value="Unassembled WGS sequence"/>
</dbReference>
<evidence type="ECO:0000256" key="1">
    <source>
        <dbReference type="SAM" id="SignalP"/>
    </source>
</evidence>
<keyword evidence="1" id="KW-0732">Signal</keyword>
<feature type="signal peptide" evidence="1">
    <location>
        <begin position="1"/>
        <end position="23"/>
    </location>
</feature>
<evidence type="ECO:0000313" key="2">
    <source>
        <dbReference type="EMBL" id="MCL1122984.1"/>
    </source>
</evidence>
<evidence type="ECO:0000313" key="3">
    <source>
        <dbReference type="Proteomes" id="UP001203423"/>
    </source>
</evidence>
<evidence type="ECO:0008006" key="4">
    <source>
        <dbReference type="Google" id="ProtNLM"/>
    </source>
</evidence>
<sequence length="159" mass="18447">MVSHAFKSLIFFITMTVTLFACAGSSEPKNKMKLYYGHYEVVDIERYSGGLTTIEQAKQRIGDKITICPTIFSDFVSNIKPPVYKMEVEKVEKEEGVVPPKNSVFYGFMPERDFIHYIEVFKTIDAKYFYTRYEVIGQNKLMKSFDGFFYKVDKIASCQ</sequence>
<name>A0ABT0L5L8_9GAMM</name>
<dbReference type="EMBL" id="JAKIKS010000001">
    <property type="protein sequence ID" value="MCL1122984.1"/>
    <property type="molecule type" value="Genomic_DNA"/>
</dbReference>
<keyword evidence="3" id="KW-1185">Reference proteome</keyword>
<proteinExistence type="predicted"/>